<sequence>MTGGIGSVRQWEGLGQAYFLLDLEHEGCYAETCATFALINWCNRLLKLDLNSEYGDVMETALYHGFLGAVNQEGDAFYYQNVLRTRAES</sequence>
<feature type="non-terminal residue" evidence="2">
    <location>
        <position position="89"/>
    </location>
</feature>
<protein>
    <recommendedName>
        <fullName evidence="1">Non-reducing end beta-L-arabinofuranosidase-like GH127 catalytic domain-containing protein</fullName>
    </recommendedName>
</protein>
<proteinExistence type="predicted"/>
<reference evidence="2" key="1">
    <citation type="submission" date="2021-10" db="EMBL/GenBank/DDBJ databases">
        <authorList>
            <person name="Piombo E."/>
        </authorList>
    </citation>
    <scope>NUCLEOTIDE SEQUENCE</scope>
</reference>
<dbReference type="InterPro" id="IPR012878">
    <property type="entry name" value="Beta-AFase-like_GH127_cat"/>
</dbReference>
<evidence type="ECO:0000259" key="1">
    <source>
        <dbReference type="Pfam" id="PF07944"/>
    </source>
</evidence>
<dbReference type="InterPro" id="IPR049174">
    <property type="entry name" value="Beta-AFase-like"/>
</dbReference>
<organism evidence="2 3">
    <name type="scientific">Clonostachys rhizophaga</name>
    <dbReference type="NCBI Taxonomy" id="160324"/>
    <lineage>
        <taxon>Eukaryota</taxon>
        <taxon>Fungi</taxon>
        <taxon>Dikarya</taxon>
        <taxon>Ascomycota</taxon>
        <taxon>Pezizomycotina</taxon>
        <taxon>Sordariomycetes</taxon>
        <taxon>Hypocreomycetidae</taxon>
        <taxon>Hypocreales</taxon>
        <taxon>Bionectriaceae</taxon>
        <taxon>Clonostachys</taxon>
    </lineage>
</organism>
<evidence type="ECO:0000313" key="3">
    <source>
        <dbReference type="Proteomes" id="UP000696573"/>
    </source>
</evidence>
<dbReference type="EMBL" id="CABFNQ020000718">
    <property type="protein sequence ID" value="CAH0026174.1"/>
    <property type="molecule type" value="Genomic_DNA"/>
</dbReference>
<dbReference type="PANTHER" id="PTHR43465">
    <property type="entry name" value="DUF1680 DOMAIN PROTEIN (AFU_ORTHOLOGUE AFUA_1G08910)"/>
    <property type="match status" value="1"/>
</dbReference>
<name>A0A9N9VME6_9HYPO</name>
<dbReference type="OrthoDB" id="654211at2759"/>
<feature type="domain" description="Non-reducing end beta-L-arabinofuranosidase-like GH127 catalytic" evidence="1">
    <location>
        <begin position="2"/>
        <end position="86"/>
    </location>
</feature>
<gene>
    <name evidence="2" type="ORF">CRHIZ90672A_00013940</name>
</gene>
<comment type="caution">
    <text evidence="2">The sequence shown here is derived from an EMBL/GenBank/DDBJ whole genome shotgun (WGS) entry which is preliminary data.</text>
</comment>
<keyword evidence="3" id="KW-1185">Reference proteome</keyword>
<dbReference type="Proteomes" id="UP000696573">
    <property type="component" value="Unassembled WGS sequence"/>
</dbReference>
<dbReference type="PANTHER" id="PTHR43465:SF2">
    <property type="entry name" value="DUF1680 DOMAIN PROTEIN (AFU_ORTHOLOGUE AFUA_1G08910)"/>
    <property type="match status" value="1"/>
</dbReference>
<evidence type="ECO:0000313" key="2">
    <source>
        <dbReference type="EMBL" id="CAH0026174.1"/>
    </source>
</evidence>
<dbReference type="Pfam" id="PF07944">
    <property type="entry name" value="Beta-AFase-like_GH127_cat"/>
    <property type="match status" value="1"/>
</dbReference>
<accession>A0A9N9VME6</accession>
<dbReference type="AlphaFoldDB" id="A0A9N9VME6"/>